<feature type="transmembrane region" description="Helical" evidence="1">
    <location>
        <begin position="20"/>
        <end position="44"/>
    </location>
</feature>
<evidence type="ECO:0000256" key="1">
    <source>
        <dbReference type="SAM" id="Phobius"/>
    </source>
</evidence>
<organism evidence="2 3">
    <name type="scientific">Laodelphax striatellus</name>
    <name type="common">Small brown planthopper</name>
    <name type="synonym">Delphax striatella</name>
    <dbReference type="NCBI Taxonomy" id="195883"/>
    <lineage>
        <taxon>Eukaryota</taxon>
        <taxon>Metazoa</taxon>
        <taxon>Ecdysozoa</taxon>
        <taxon>Arthropoda</taxon>
        <taxon>Hexapoda</taxon>
        <taxon>Insecta</taxon>
        <taxon>Pterygota</taxon>
        <taxon>Neoptera</taxon>
        <taxon>Paraneoptera</taxon>
        <taxon>Hemiptera</taxon>
        <taxon>Auchenorrhyncha</taxon>
        <taxon>Fulgoroidea</taxon>
        <taxon>Delphacidae</taxon>
        <taxon>Criomorphinae</taxon>
        <taxon>Laodelphax</taxon>
    </lineage>
</organism>
<name>A0A482XLV2_LAOST</name>
<dbReference type="Proteomes" id="UP000291343">
    <property type="component" value="Unassembled WGS sequence"/>
</dbReference>
<evidence type="ECO:0000313" key="3">
    <source>
        <dbReference type="Proteomes" id="UP000291343"/>
    </source>
</evidence>
<comment type="caution">
    <text evidence="2">The sequence shown here is derived from an EMBL/GenBank/DDBJ whole genome shotgun (WGS) entry which is preliminary data.</text>
</comment>
<accession>A0A482XLV2</accession>
<protein>
    <submittedName>
        <fullName evidence="2">Uncharacterized protein</fullName>
    </submittedName>
</protein>
<keyword evidence="3" id="KW-1185">Reference proteome</keyword>
<evidence type="ECO:0000313" key="2">
    <source>
        <dbReference type="EMBL" id="RZF46221.1"/>
    </source>
</evidence>
<reference evidence="2 3" key="1">
    <citation type="journal article" date="2017" name="Gigascience">
        <title>Genome sequence of the small brown planthopper, Laodelphax striatellus.</title>
        <authorList>
            <person name="Zhu J."/>
            <person name="Jiang F."/>
            <person name="Wang X."/>
            <person name="Yang P."/>
            <person name="Bao Y."/>
            <person name="Zhao W."/>
            <person name="Wang W."/>
            <person name="Lu H."/>
            <person name="Wang Q."/>
            <person name="Cui N."/>
            <person name="Li J."/>
            <person name="Chen X."/>
            <person name="Luo L."/>
            <person name="Yu J."/>
            <person name="Kang L."/>
            <person name="Cui F."/>
        </authorList>
    </citation>
    <scope>NUCLEOTIDE SEQUENCE [LARGE SCALE GENOMIC DNA]</scope>
    <source>
        <strain evidence="2">Lst14</strain>
    </source>
</reference>
<sequence length="84" mass="9598">MLESEIIHLRPNTAKLKNRLYQVLIVLLLLGFFGVIALLFYGYYMSVILAEMTSEGLNSSITNFYNTQLESFCIDSEQENIEGL</sequence>
<dbReference type="AlphaFoldDB" id="A0A482XLV2"/>
<dbReference type="EMBL" id="QKKF02006848">
    <property type="protein sequence ID" value="RZF46221.1"/>
    <property type="molecule type" value="Genomic_DNA"/>
</dbReference>
<gene>
    <name evidence="2" type="ORF">LSTR_LSTR010883</name>
</gene>
<keyword evidence="1" id="KW-0472">Membrane</keyword>
<dbReference type="SMR" id="A0A482XLV2"/>
<keyword evidence="1" id="KW-0812">Transmembrane</keyword>
<proteinExistence type="predicted"/>
<dbReference type="InParanoid" id="A0A482XLV2"/>
<keyword evidence="1" id="KW-1133">Transmembrane helix</keyword>